<proteinExistence type="predicted"/>
<dbReference type="EMBL" id="CAXDID020000118">
    <property type="protein sequence ID" value="CAL6030800.1"/>
    <property type="molecule type" value="Genomic_DNA"/>
</dbReference>
<organism evidence="2">
    <name type="scientific">Hexamita inflata</name>
    <dbReference type="NCBI Taxonomy" id="28002"/>
    <lineage>
        <taxon>Eukaryota</taxon>
        <taxon>Metamonada</taxon>
        <taxon>Diplomonadida</taxon>
        <taxon>Hexamitidae</taxon>
        <taxon>Hexamitinae</taxon>
        <taxon>Hexamita</taxon>
    </lineage>
</organism>
<keyword evidence="5" id="KW-1185">Reference proteome</keyword>
<dbReference type="EMBL" id="CAXDID020000079">
    <property type="protein sequence ID" value="CAL6017706.1"/>
    <property type="molecule type" value="Genomic_DNA"/>
</dbReference>
<sequence>MKSIRQPVKTKIEQLLIIILNLVQQLLVLVSLPVQLDNKKHRIKLVYNIVFQKQSKSNISEYDLINKYLITWKITMYQSQNFQFMQLITSCSRYDDKGSQMSRHCHIFLILVHYCLTKLLWPGVILLIQYVYLKSECVDFHNAVCFLTYNVLDTNVASNASHTIQLQRMFLGMFSRNNFKSEMVQGVWW</sequence>
<reference evidence="3 5" key="2">
    <citation type="submission" date="2024-07" db="EMBL/GenBank/DDBJ databases">
        <authorList>
            <person name="Akdeniz Z."/>
        </authorList>
    </citation>
    <scope>NUCLEOTIDE SEQUENCE [LARGE SCALE GENOMIC DNA]</scope>
</reference>
<evidence type="ECO:0000313" key="3">
    <source>
        <dbReference type="EMBL" id="CAL6017706.1"/>
    </source>
</evidence>
<evidence type="ECO:0000313" key="4">
    <source>
        <dbReference type="EMBL" id="CAL6030800.1"/>
    </source>
</evidence>
<evidence type="ECO:0000256" key="1">
    <source>
        <dbReference type="SAM" id="Phobius"/>
    </source>
</evidence>
<evidence type="ECO:0000313" key="5">
    <source>
        <dbReference type="Proteomes" id="UP001642409"/>
    </source>
</evidence>
<keyword evidence="1" id="KW-0812">Transmembrane</keyword>
<keyword evidence="1" id="KW-1133">Transmembrane helix</keyword>
<accession>A0AA86PFV8</accession>
<dbReference type="EMBL" id="CATOUU010000646">
    <property type="protein sequence ID" value="CAI9937386.1"/>
    <property type="molecule type" value="Genomic_DNA"/>
</dbReference>
<comment type="caution">
    <text evidence="2">The sequence shown here is derived from an EMBL/GenBank/DDBJ whole genome shotgun (WGS) entry which is preliminary data.</text>
</comment>
<keyword evidence="1" id="KW-0472">Membrane</keyword>
<dbReference type="AlphaFoldDB" id="A0AA86PFV8"/>
<gene>
    <name evidence="2" type="ORF">HINF_LOCUS25031</name>
    <name evidence="3" type="ORF">HINF_LOCUS26114</name>
    <name evidence="4" type="ORF">HINF_LOCUS33677</name>
</gene>
<name>A0AA86PFV8_9EUKA</name>
<feature type="transmembrane region" description="Helical" evidence="1">
    <location>
        <begin position="107"/>
        <end position="132"/>
    </location>
</feature>
<feature type="transmembrane region" description="Helical" evidence="1">
    <location>
        <begin position="15"/>
        <end position="34"/>
    </location>
</feature>
<protein>
    <submittedName>
        <fullName evidence="3">Hypothetical_protein</fullName>
    </submittedName>
</protein>
<reference evidence="2" key="1">
    <citation type="submission" date="2023-06" db="EMBL/GenBank/DDBJ databases">
        <authorList>
            <person name="Kurt Z."/>
        </authorList>
    </citation>
    <scope>NUCLEOTIDE SEQUENCE</scope>
</reference>
<dbReference type="Proteomes" id="UP001642409">
    <property type="component" value="Unassembled WGS sequence"/>
</dbReference>
<evidence type="ECO:0000313" key="2">
    <source>
        <dbReference type="EMBL" id="CAI9937386.1"/>
    </source>
</evidence>